<dbReference type="PANTHER" id="PTHR43881:SF1">
    <property type="entry name" value="GAMMA-GLUTAMYLTRANSPEPTIDASE (AFU_ORTHOLOGUE AFUA_4G13580)"/>
    <property type="match status" value="1"/>
</dbReference>
<accession>A0A0L0FQ08</accession>
<evidence type="ECO:0000313" key="2">
    <source>
        <dbReference type="Proteomes" id="UP000054560"/>
    </source>
</evidence>
<dbReference type="PANTHER" id="PTHR43881">
    <property type="entry name" value="GAMMA-GLUTAMYLTRANSPEPTIDASE (AFU_ORTHOLOGUE AFUA_4G13580)"/>
    <property type="match status" value="1"/>
</dbReference>
<dbReference type="EMBL" id="KQ242403">
    <property type="protein sequence ID" value="KNC78887.1"/>
    <property type="molecule type" value="Genomic_DNA"/>
</dbReference>
<dbReference type="RefSeq" id="XP_014152789.1">
    <property type="nucleotide sequence ID" value="XM_014297314.1"/>
</dbReference>
<dbReference type="AlphaFoldDB" id="A0A0L0FQ08"/>
<dbReference type="InterPro" id="IPR029055">
    <property type="entry name" value="Ntn_hydrolases_N"/>
</dbReference>
<dbReference type="Proteomes" id="UP000054560">
    <property type="component" value="Unassembled WGS sequence"/>
</dbReference>
<proteinExistence type="predicted"/>
<dbReference type="Gene3D" id="3.60.20.40">
    <property type="match status" value="1"/>
</dbReference>
<sequence length="118" mass="12980">MEFNMLPQNALNAGRFCIFTGDADGAIYVEDSVNINVIAKLREMGHTVYPISKFGEKKSVAYTVESRREITIERVKDKAKLDLDRGCFGKGVIIERREGGRVLCGGADPRGDGVALGW</sequence>
<dbReference type="GeneID" id="25909202"/>
<evidence type="ECO:0000313" key="1">
    <source>
        <dbReference type="EMBL" id="KNC78887.1"/>
    </source>
</evidence>
<dbReference type="SUPFAM" id="SSF56235">
    <property type="entry name" value="N-terminal nucleophile aminohydrolases (Ntn hydrolases)"/>
    <property type="match status" value="1"/>
</dbReference>
<gene>
    <name evidence="1" type="ORF">SARC_08698</name>
</gene>
<reference evidence="1 2" key="1">
    <citation type="submission" date="2011-02" db="EMBL/GenBank/DDBJ databases">
        <title>The Genome Sequence of Sphaeroforma arctica JP610.</title>
        <authorList>
            <consortium name="The Broad Institute Genome Sequencing Platform"/>
            <person name="Russ C."/>
            <person name="Cuomo C."/>
            <person name="Young S.K."/>
            <person name="Zeng Q."/>
            <person name="Gargeya S."/>
            <person name="Alvarado L."/>
            <person name="Berlin A."/>
            <person name="Chapman S.B."/>
            <person name="Chen Z."/>
            <person name="Freedman E."/>
            <person name="Gellesch M."/>
            <person name="Goldberg J."/>
            <person name="Griggs A."/>
            <person name="Gujja S."/>
            <person name="Heilman E."/>
            <person name="Heiman D."/>
            <person name="Howarth C."/>
            <person name="Mehta T."/>
            <person name="Neiman D."/>
            <person name="Pearson M."/>
            <person name="Roberts A."/>
            <person name="Saif S."/>
            <person name="Shea T."/>
            <person name="Shenoy N."/>
            <person name="Sisk P."/>
            <person name="Stolte C."/>
            <person name="Sykes S."/>
            <person name="White J."/>
            <person name="Yandava C."/>
            <person name="Burger G."/>
            <person name="Gray M.W."/>
            <person name="Holland P.W.H."/>
            <person name="King N."/>
            <person name="Lang F.B.F."/>
            <person name="Roger A.J."/>
            <person name="Ruiz-Trillo I."/>
            <person name="Haas B."/>
            <person name="Nusbaum C."/>
            <person name="Birren B."/>
        </authorList>
    </citation>
    <scope>NUCLEOTIDE SEQUENCE [LARGE SCALE GENOMIC DNA]</scope>
    <source>
        <strain evidence="1 2">JP610</strain>
    </source>
</reference>
<dbReference type="InterPro" id="IPR052896">
    <property type="entry name" value="GGT-like_enzyme"/>
</dbReference>
<keyword evidence="2" id="KW-1185">Reference proteome</keyword>
<dbReference type="InterPro" id="IPR043137">
    <property type="entry name" value="GGT_ssub_C"/>
</dbReference>
<protein>
    <submittedName>
        <fullName evidence="1">Uncharacterized protein</fullName>
    </submittedName>
</protein>
<organism evidence="1 2">
    <name type="scientific">Sphaeroforma arctica JP610</name>
    <dbReference type="NCBI Taxonomy" id="667725"/>
    <lineage>
        <taxon>Eukaryota</taxon>
        <taxon>Ichthyosporea</taxon>
        <taxon>Ichthyophonida</taxon>
        <taxon>Sphaeroforma</taxon>
    </lineage>
</organism>
<dbReference type="STRING" id="667725.A0A0L0FQ08"/>
<dbReference type="OrthoDB" id="2015213at2759"/>
<name>A0A0L0FQ08_9EUKA</name>